<feature type="non-terminal residue" evidence="1">
    <location>
        <position position="82"/>
    </location>
</feature>
<organism evidence="1 2">
    <name type="scientific">Cyclotella cryptica</name>
    <dbReference type="NCBI Taxonomy" id="29204"/>
    <lineage>
        <taxon>Eukaryota</taxon>
        <taxon>Sar</taxon>
        <taxon>Stramenopiles</taxon>
        <taxon>Ochrophyta</taxon>
        <taxon>Bacillariophyta</taxon>
        <taxon>Coscinodiscophyceae</taxon>
        <taxon>Thalassiosirophycidae</taxon>
        <taxon>Stephanodiscales</taxon>
        <taxon>Stephanodiscaceae</taxon>
        <taxon>Cyclotella</taxon>
    </lineage>
</organism>
<dbReference type="Proteomes" id="UP001516023">
    <property type="component" value="Unassembled WGS sequence"/>
</dbReference>
<gene>
    <name evidence="1" type="ORF">HJC23_010486</name>
</gene>
<evidence type="ECO:0000313" key="1">
    <source>
        <dbReference type="EMBL" id="KAL3797360.1"/>
    </source>
</evidence>
<dbReference type="AlphaFoldDB" id="A0ABD3QAF2"/>
<dbReference type="EMBL" id="JABMIG020000055">
    <property type="protein sequence ID" value="KAL3797360.1"/>
    <property type="molecule type" value="Genomic_DNA"/>
</dbReference>
<protein>
    <submittedName>
        <fullName evidence="1">Uncharacterized protein</fullName>
    </submittedName>
</protein>
<keyword evidence="2" id="KW-1185">Reference proteome</keyword>
<comment type="caution">
    <text evidence="1">The sequence shown here is derived from an EMBL/GenBank/DDBJ whole genome shotgun (WGS) entry which is preliminary data.</text>
</comment>
<proteinExistence type="predicted"/>
<reference evidence="1 2" key="1">
    <citation type="journal article" date="2020" name="G3 (Bethesda)">
        <title>Improved Reference Genome for Cyclotella cryptica CCMP332, a Model for Cell Wall Morphogenesis, Salinity Adaptation, and Lipid Production in Diatoms (Bacillariophyta).</title>
        <authorList>
            <person name="Roberts W.R."/>
            <person name="Downey K.M."/>
            <person name="Ruck E.C."/>
            <person name="Traller J.C."/>
            <person name="Alverson A.J."/>
        </authorList>
    </citation>
    <scope>NUCLEOTIDE SEQUENCE [LARGE SCALE GENOMIC DNA]</scope>
    <source>
        <strain evidence="1 2">CCMP332</strain>
    </source>
</reference>
<accession>A0ABD3QAF2</accession>
<evidence type="ECO:0000313" key="2">
    <source>
        <dbReference type="Proteomes" id="UP001516023"/>
    </source>
</evidence>
<sequence length="82" mass="9552">MKRTMMTLETVERTLESMSENIQRRFATLVNAKVTLTAAKLRKIQIPIPRPSSLEDAKRLALQRVDDLISMSDEKIWFFQVD</sequence>
<name>A0ABD3QAF2_9STRA</name>